<name>A0A931ATC1_9FIRM</name>
<protein>
    <submittedName>
        <fullName evidence="2">Uncharacterized protein</fullName>
    </submittedName>
</protein>
<dbReference type="InterPro" id="IPR029058">
    <property type="entry name" value="AB_hydrolase_fold"/>
</dbReference>
<keyword evidence="1" id="KW-0812">Transmembrane</keyword>
<evidence type="ECO:0000256" key="1">
    <source>
        <dbReference type="SAM" id="Phobius"/>
    </source>
</evidence>
<organism evidence="2 3">
    <name type="scientific">Halonatronomonas betaini</name>
    <dbReference type="NCBI Taxonomy" id="2778430"/>
    <lineage>
        <taxon>Bacteria</taxon>
        <taxon>Bacillati</taxon>
        <taxon>Bacillota</taxon>
        <taxon>Clostridia</taxon>
        <taxon>Halanaerobiales</taxon>
        <taxon>Halarsenatibacteraceae</taxon>
        <taxon>Halonatronomonas</taxon>
    </lineage>
</organism>
<dbReference type="EMBL" id="JADPIE010000001">
    <property type="protein sequence ID" value="MBF8435811.1"/>
    <property type="molecule type" value="Genomic_DNA"/>
</dbReference>
<reference evidence="2" key="1">
    <citation type="submission" date="2020-11" db="EMBL/GenBank/DDBJ databases">
        <title>Halonatronomonas betainensis gen. nov., sp. nov. a novel haloalkaliphilic representative of the family Halanaerobiacae capable of betaine degradation.</title>
        <authorList>
            <person name="Boltyanskaya Y."/>
            <person name="Kevbrin V."/>
            <person name="Detkova E."/>
            <person name="Grouzdev D.S."/>
            <person name="Koziaeva V."/>
            <person name="Zhilina T."/>
        </authorList>
    </citation>
    <scope>NUCLEOTIDE SEQUENCE</scope>
    <source>
        <strain evidence="2">Z-7014</strain>
    </source>
</reference>
<evidence type="ECO:0000313" key="3">
    <source>
        <dbReference type="Proteomes" id="UP000621436"/>
    </source>
</evidence>
<dbReference type="RefSeq" id="WP_270452487.1">
    <property type="nucleotide sequence ID" value="NZ_JADPIE010000001.1"/>
</dbReference>
<accession>A0A931ATC1</accession>
<comment type="caution">
    <text evidence="2">The sequence shown here is derived from an EMBL/GenBank/DDBJ whole genome shotgun (WGS) entry which is preliminary data.</text>
</comment>
<dbReference type="SUPFAM" id="SSF53474">
    <property type="entry name" value="alpha/beta-Hydrolases"/>
    <property type="match status" value="1"/>
</dbReference>
<proteinExistence type="predicted"/>
<dbReference type="Proteomes" id="UP000621436">
    <property type="component" value="Unassembled WGS sequence"/>
</dbReference>
<gene>
    <name evidence="2" type="ORF">I0Q91_01855</name>
</gene>
<dbReference type="AlphaFoldDB" id="A0A931ATC1"/>
<feature type="transmembrane region" description="Helical" evidence="1">
    <location>
        <begin position="17"/>
        <end position="34"/>
    </location>
</feature>
<sequence length="275" mass="31633">MEIKDDLTEDIKGLKKYAMLIMIIVIAVAGYTAYQSAFRDPAVQFFQTDSGSYYLYLPESTDHETENPILIHPFFGQEEEQEDLEDEASRQIRTMQVIADEIASPLLVPVFSLDDYQDPAKAEILAELFHDARNELEEINYEIADKADLFGFGESGHYASYWLNQYPELVNKAVIGSPGGWPAEPRDSEYNNDISVFFFQGEEDDFSLLDQEPYFTESEQEELQERLPEDPVERFNQAVDAYQEAGFQVEVKIYPELDHRITMEVNEDIAAFINN</sequence>
<keyword evidence="1" id="KW-0472">Membrane</keyword>
<dbReference type="Gene3D" id="3.40.50.1820">
    <property type="entry name" value="alpha/beta hydrolase"/>
    <property type="match status" value="1"/>
</dbReference>
<keyword evidence="1" id="KW-1133">Transmembrane helix</keyword>
<evidence type="ECO:0000313" key="2">
    <source>
        <dbReference type="EMBL" id="MBF8435811.1"/>
    </source>
</evidence>
<keyword evidence="3" id="KW-1185">Reference proteome</keyword>